<accession>A0A5C1YR71</accession>
<reference evidence="1 2" key="1">
    <citation type="submission" date="2019-09" db="EMBL/GenBank/DDBJ databases">
        <title>Genome sequencing of strain KACC 21233.</title>
        <authorList>
            <person name="Heo J."/>
            <person name="Kim S.-J."/>
            <person name="Kim J.-S."/>
            <person name="Hong S.-B."/>
            <person name="Kwon S.-W."/>
        </authorList>
    </citation>
    <scope>NUCLEOTIDE SEQUENCE [LARGE SCALE GENOMIC DNA]</scope>
    <source>
        <strain evidence="1 2">KACC 21233</strain>
        <plasmid evidence="1 2">unnamed1</plasmid>
    </source>
</reference>
<dbReference type="RefSeq" id="WP_149280500.1">
    <property type="nucleotide sequence ID" value="NZ_CP043507.1"/>
</dbReference>
<dbReference type="AlphaFoldDB" id="A0A5C1YR71"/>
<proteinExistence type="predicted"/>
<evidence type="ECO:0000313" key="2">
    <source>
        <dbReference type="Proteomes" id="UP000324536"/>
    </source>
</evidence>
<sequence length="270" mass="31538">MGERKQKQISKKKFLALPENKYCCYCGEVATTVDHFPPRNIFHNRKYPEGYIYPCCFSCNSSKKNDEQSIGFILSLMDWNMEEKEDDFLIRYKAIKNNNPKLLEEFQQLSKIQSKKILRHRLGSQNTVIKLGMLDWTVFTCGPEVTRLLNELCVWFAQTGYFKHNLEIFSGEVISYKIPSEYVNEQNFWNIIEKMVGIPIIVETGHNISNQFFYRYFSTKGGFFSIFQFGAPQYLFLICALSERHTPTYSDLPSGWSRSGPIGPKIRFDN</sequence>
<evidence type="ECO:0000313" key="1">
    <source>
        <dbReference type="EMBL" id="QEO18846.1"/>
    </source>
</evidence>
<dbReference type="EMBL" id="CP043507">
    <property type="protein sequence ID" value="QEO18846.1"/>
    <property type="molecule type" value="Genomic_DNA"/>
</dbReference>
<dbReference type="Proteomes" id="UP000324536">
    <property type="component" value="Plasmid unnamed1"/>
</dbReference>
<protein>
    <recommendedName>
        <fullName evidence="3">HNH endonuclease</fullName>
    </recommendedName>
</protein>
<gene>
    <name evidence="1" type="ORF">FLP30_13330</name>
</gene>
<name>A0A5C1YR71_9PROT</name>
<geneLocation type="plasmid" evidence="1">
    <name>unnamed1</name>
</geneLocation>
<evidence type="ECO:0008006" key="3">
    <source>
        <dbReference type="Google" id="ProtNLM"/>
    </source>
</evidence>
<dbReference type="Gene3D" id="1.10.30.50">
    <property type="match status" value="1"/>
</dbReference>
<keyword evidence="2" id="KW-1185">Reference proteome</keyword>
<organism evidence="1 2">
    <name type="scientific">Acetobacter vaccinii</name>
    <dbReference type="NCBI Taxonomy" id="2592655"/>
    <lineage>
        <taxon>Bacteria</taxon>
        <taxon>Pseudomonadati</taxon>
        <taxon>Pseudomonadota</taxon>
        <taxon>Alphaproteobacteria</taxon>
        <taxon>Acetobacterales</taxon>
        <taxon>Acetobacteraceae</taxon>
        <taxon>Acetobacter</taxon>
    </lineage>
</organism>
<keyword evidence="1" id="KW-0614">Plasmid</keyword>
<dbReference type="KEGG" id="acek:FLP30_13330"/>
<dbReference type="OrthoDB" id="7846512at2"/>